<dbReference type="OrthoDB" id="1494634at2"/>
<dbReference type="Proteomes" id="UP000199548">
    <property type="component" value="Unassembled WGS sequence"/>
</dbReference>
<protein>
    <recommendedName>
        <fullName evidence="3">HEPN AbiU2-like domain-containing protein</fullName>
    </recommendedName>
</protein>
<keyword evidence="2" id="KW-1185">Reference proteome</keyword>
<accession>A0A1I3SDC6</accession>
<dbReference type="EMBL" id="FOQU01000008">
    <property type="protein sequence ID" value="SFJ55537.1"/>
    <property type="molecule type" value="Genomic_DNA"/>
</dbReference>
<organism evidence="1 2">
    <name type="scientific">Paraburkholderia megapolitana</name>
    <dbReference type="NCBI Taxonomy" id="420953"/>
    <lineage>
        <taxon>Bacteria</taxon>
        <taxon>Pseudomonadati</taxon>
        <taxon>Pseudomonadota</taxon>
        <taxon>Betaproteobacteria</taxon>
        <taxon>Burkholderiales</taxon>
        <taxon>Burkholderiaceae</taxon>
        <taxon>Paraburkholderia</taxon>
    </lineage>
</organism>
<sequence>MNLAQLIQVGVHWADLVTVDSHFTATGIRDVEGCVHLKAALIALANVADFELKLRSTYKLHRGPSAVIKPLYKNLEFAKYLRNKFVGHIHSDLVGKAIEWQPALRQIAGRLGEPKYAILVNLWLLETAINTYLDEAGKHKFFDSETDLLYPPDCERFLGFLEITVRGSIAYLKALNDLWAPKLRSDDDAGFDLELAMKAGMTKFKYLAQ</sequence>
<gene>
    <name evidence="1" type="ORF">SAMN05192543_108104</name>
</gene>
<dbReference type="RefSeq" id="WP_091017114.1">
    <property type="nucleotide sequence ID" value="NZ_CP041745.1"/>
</dbReference>
<name>A0A1I3SDC6_9BURK</name>
<reference evidence="1 2" key="1">
    <citation type="submission" date="2016-10" db="EMBL/GenBank/DDBJ databases">
        <authorList>
            <person name="de Groot N.N."/>
        </authorList>
    </citation>
    <scope>NUCLEOTIDE SEQUENCE [LARGE SCALE GENOMIC DNA]</scope>
    <source>
        <strain evidence="1 2">LMG 23650</strain>
    </source>
</reference>
<proteinExistence type="predicted"/>
<evidence type="ECO:0000313" key="2">
    <source>
        <dbReference type="Proteomes" id="UP000199548"/>
    </source>
</evidence>
<evidence type="ECO:0008006" key="3">
    <source>
        <dbReference type="Google" id="ProtNLM"/>
    </source>
</evidence>
<dbReference type="AlphaFoldDB" id="A0A1I3SDC6"/>
<evidence type="ECO:0000313" key="1">
    <source>
        <dbReference type="EMBL" id="SFJ55537.1"/>
    </source>
</evidence>